<dbReference type="Proteomes" id="UP001428817">
    <property type="component" value="Unassembled WGS sequence"/>
</dbReference>
<evidence type="ECO:0000313" key="2">
    <source>
        <dbReference type="EMBL" id="GAA5159043.1"/>
    </source>
</evidence>
<evidence type="ECO:0000313" key="3">
    <source>
        <dbReference type="Proteomes" id="UP001428817"/>
    </source>
</evidence>
<proteinExistence type="predicted"/>
<evidence type="ECO:0000256" key="1">
    <source>
        <dbReference type="SAM" id="MobiDB-lite"/>
    </source>
</evidence>
<comment type="caution">
    <text evidence="2">The sequence shown here is derived from an EMBL/GenBank/DDBJ whole genome shotgun (WGS) entry which is preliminary data.</text>
</comment>
<keyword evidence="3" id="KW-1185">Reference proteome</keyword>
<dbReference type="EMBL" id="BAABJP010000018">
    <property type="protein sequence ID" value="GAA5159043.1"/>
    <property type="molecule type" value="Genomic_DNA"/>
</dbReference>
<name>A0ABP9QAG3_9PSEU</name>
<reference evidence="3" key="1">
    <citation type="journal article" date="2019" name="Int. J. Syst. Evol. Microbiol.">
        <title>The Global Catalogue of Microorganisms (GCM) 10K type strain sequencing project: providing services to taxonomists for standard genome sequencing and annotation.</title>
        <authorList>
            <consortium name="The Broad Institute Genomics Platform"/>
            <consortium name="The Broad Institute Genome Sequencing Center for Infectious Disease"/>
            <person name="Wu L."/>
            <person name="Ma J."/>
        </authorList>
    </citation>
    <scope>NUCLEOTIDE SEQUENCE [LARGE SCALE GENOMIC DNA]</scope>
    <source>
        <strain evidence="3">JCM 18303</strain>
    </source>
</reference>
<feature type="region of interest" description="Disordered" evidence="1">
    <location>
        <begin position="1"/>
        <end position="27"/>
    </location>
</feature>
<gene>
    <name evidence="2" type="ORF">GCM10023321_39500</name>
</gene>
<sequence length="88" mass="9350">MAANHTDTPRRGRTRQQPFAGWSRTAASRVHVVGGRRTATGRSPAGQLRAMISVNRRSTHSWSANSPGTGEPSVAALDIVLTSPADET</sequence>
<accession>A0ABP9QAG3</accession>
<protein>
    <submittedName>
        <fullName evidence="2">Uncharacterized protein</fullName>
    </submittedName>
</protein>
<organism evidence="2 3">
    <name type="scientific">Pseudonocardia eucalypti</name>
    <dbReference type="NCBI Taxonomy" id="648755"/>
    <lineage>
        <taxon>Bacteria</taxon>
        <taxon>Bacillati</taxon>
        <taxon>Actinomycetota</taxon>
        <taxon>Actinomycetes</taxon>
        <taxon>Pseudonocardiales</taxon>
        <taxon>Pseudonocardiaceae</taxon>
        <taxon>Pseudonocardia</taxon>
    </lineage>
</organism>